<accession>A0A4Y9QWF6</accession>
<reference evidence="1 2" key="1">
    <citation type="journal article" date="2018" name="J. Microbiol.">
        <title>Leifsonia flava sp. nov., a novel actinobacterium isolated from the rhizosphere of Aquilegia viridiflora.</title>
        <authorList>
            <person name="Cai Y."/>
            <person name="Tao W.Z."/>
            <person name="Ma Y.J."/>
            <person name="Cheng J."/>
            <person name="Zhang M.Y."/>
            <person name="Zhang Y.X."/>
        </authorList>
    </citation>
    <scope>NUCLEOTIDE SEQUENCE [LARGE SCALE GENOMIC DNA]</scope>
    <source>
        <strain evidence="1 2">SYP-B2174</strain>
    </source>
</reference>
<protein>
    <recommendedName>
        <fullName evidence="3">TfoX family protein</fullName>
    </recommendedName>
</protein>
<comment type="caution">
    <text evidence="1">The sequence shown here is derived from an EMBL/GenBank/DDBJ whole genome shotgun (WGS) entry which is preliminary data.</text>
</comment>
<dbReference type="Proteomes" id="UP000298127">
    <property type="component" value="Unassembled WGS sequence"/>
</dbReference>
<evidence type="ECO:0000313" key="2">
    <source>
        <dbReference type="Proteomes" id="UP000298127"/>
    </source>
</evidence>
<gene>
    <name evidence="1" type="ORF">E4M00_12305</name>
</gene>
<dbReference type="AlphaFoldDB" id="A0A4Y9QWF6"/>
<evidence type="ECO:0000313" key="1">
    <source>
        <dbReference type="EMBL" id="TFV96844.1"/>
    </source>
</evidence>
<evidence type="ECO:0008006" key="3">
    <source>
        <dbReference type="Google" id="ProtNLM"/>
    </source>
</evidence>
<dbReference type="SUPFAM" id="SSF159894">
    <property type="entry name" value="YgaC/TfoX-N like"/>
    <property type="match status" value="1"/>
</dbReference>
<keyword evidence="2" id="KW-1185">Reference proteome</keyword>
<organism evidence="1 2">
    <name type="scientific">Orlajensenia leifsoniae</name>
    <dbReference type="NCBI Taxonomy" id="2561933"/>
    <lineage>
        <taxon>Bacteria</taxon>
        <taxon>Bacillati</taxon>
        <taxon>Actinomycetota</taxon>
        <taxon>Actinomycetes</taxon>
        <taxon>Micrococcales</taxon>
        <taxon>Microbacteriaceae</taxon>
        <taxon>Orlajensenia</taxon>
    </lineage>
</organism>
<name>A0A4Y9QWF6_9MICO</name>
<dbReference type="RefSeq" id="WP_135120803.1">
    <property type="nucleotide sequence ID" value="NZ_SPQZ01000004.1"/>
</dbReference>
<sequence length="115" mass="12512">MTEKPAGPRPERLAGRELLDTVTAELQKQPDVAVGRMFGSEGYSVRGKLFAFVSTDGSLVAKLPAERIEALGFDNMVMHGGPAKEWATVPLTDGADRWRAVCDEAHAFVDEITPR</sequence>
<proteinExistence type="predicted"/>
<dbReference type="EMBL" id="SPQZ01000004">
    <property type="protein sequence ID" value="TFV96844.1"/>
    <property type="molecule type" value="Genomic_DNA"/>
</dbReference>